<organism evidence="1">
    <name type="scientific">marine sediment metagenome</name>
    <dbReference type="NCBI Taxonomy" id="412755"/>
    <lineage>
        <taxon>unclassified sequences</taxon>
        <taxon>metagenomes</taxon>
        <taxon>ecological metagenomes</taxon>
    </lineage>
</organism>
<dbReference type="AlphaFoldDB" id="A0A0F9F9I4"/>
<feature type="non-terminal residue" evidence="1">
    <location>
        <position position="497"/>
    </location>
</feature>
<evidence type="ECO:0000313" key="1">
    <source>
        <dbReference type="EMBL" id="KKL47752.1"/>
    </source>
</evidence>
<reference evidence="1" key="1">
    <citation type="journal article" date="2015" name="Nature">
        <title>Complex archaea that bridge the gap between prokaryotes and eukaryotes.</title>
        <authorList>
            <person name="Spang A."/>
            <person name="Saw J.H."/>
            <person name="Jorgensen S.L."/>
            <person name="Zaremba-Niedzwiedzka K."/>
            <person name="Martijn J."/>
            <person name="Lind A.E."/>
            <person name="van Eijk R."/>
            <person name="Schleper C."/>
            <person name="Guy L."/>
            <person name="Ettema T.J."/>
        </authorList>
    </citation>
    <scope>NUCLEOTIDE SEQUENCE</scope>
</reference>
<protein>
    <submittedName>
        <fullName evidence="1">Uncharacterized protein</fullName>
    </submittedName>
</protein>
<name>A0A0F9F9I4_9ZZZZ</name>
<comment type="caution">
    <text evidence="1">The sequence shown here is derived from an EMBL/GenBank/DDBJ whole genome shotgun (WGS) entry which is preliminary data.</text>
</comment>
<dbReference type="EMBL" id="LAZR01033557">
    <property type="protein sequence ID" value="KKL47752.1"/>
    <property type="molecule type" value="Genomic_DNA"/>
</dbReference>
<proteinExistence type="predicted"/>
<gene>
    <name evidence="1" type="ORF">LCGC14_2332410</name>
</gene>
<sequence length="497" mass="57348">MIESYLTEELLTKGETAISDYLRTSQTNFVDLRQEAFSDMLLDFDAMGLTIHQLCERLILQDTFTTGKSAAFSGAITDEDFAQRMRLVIPVSTVTSAVFTLQGTDDNGTNYNDIELISDDNTAATTVTIAAVAIGDDANSYLITRLYKQYRLKLISATSVIYTAYMIEDVYTALHRDKARANVYRTLQSTEDDIWDRKREQYENLYKERLASGRFRVDYTDDSKISKVEGLENLINLNFIDLENNKINSILLNTLKVDNKAFCFISYCILKPIIEELEDIIIWSNLIEIYPFLKILNFKNLNKIVKFLRNFEVLREKGNILSIVTPKYLSKELDKILLPRSEMEELEYEIISQELKIKNIETTKRFVNYVLKNDLSSFSLYKTKNGIKRASIEHLQHQLAIYDTPNQKSFFSKNSFEYRINQLEGFFSSRQKPEMQVIKFAFINNEVYHGGNTAGINFLDKNARWNLICISKEKKELIILYCISCGKLLNNSNGDSC</sequence>
<accession>A0A0F9F9I4</accession>